<evidence type="ECO:0000313" key="1">
    <source>
        <dbReference type="EMBL" id="KFM56641.1"/>
    </source>
</evidence>
<organism evidence="1 2">
    <name type="scientific">Stegodyphus mimosarum</name>
    <name type="common">African social velvet spider</name>
    <dbReference type="NCBI Taxonomy" id="407821"/>
    <lineage>
        <taxon>Eukaryota</taxon>
        <taxon>Metazoa</taxon>
        <taxon>Ecdysozoa</taxon>
        <taxon>Arthropoda</taxon>
        <taxon>Chelicerata</taxon>
        <taxon>Arachnida</taxon>
        <taxon>Araneae</taxon>
        <taxon>Araneomorphae</taxon>
        <taxon>Entelegynae</taxon>
        <taxon>Eresoidea</taxon>
        <taxon>Eresidae</taxon>
        <taxon>Stegodyphus</taxon>
    </lineage>
</organism>
<keyword evidence="2" id="KW-1185">Reference proteome</keyword>
<gene>
    <name evidence="1" type="ORF">X975_02075</name>
</gene>
<dbReference type="AlphaFoldDB" id="A0A087SUV2"/>
<proteinExistence type="predicted"/>
<evidence type="ECO:0000313" key="2">
    <source>
        <dbReference type="Proteomes" id="UP000054359"/>
    </source>
</evidence>
<feature type="non-terminal residue" evidence="1">
    <location>
        <position position="1"/>
    </location>
</feature>
<sequence length="52" mass="5953">VLDFLQPCRVVSSSLQVFHEELSVVLCFTYSTSDELKLGQFFSQNKNNVKNI</sequence>
<reference evidence="1 2" key="1">
    <citation type="submission" date="2013-11" db="EMBL/GenBank/DDBJ databases">
        <title>Genome sequencing of Stegodyphus mimosarum.</title>
        <authorList>
            <person name="Bechsgaard J."/>
        </authorList>
    </citation>
    <scope>NUCLEOTIDE SEQUENCE [LARGE SCALE GENOMIC DNA]</scope>
</reference>
<accession>A0A087SUV2</accession>
<dbReference type="Proteomes" id="UP000054359">
    <property type="component" value="Unassembled WGS sequence"/>
</dbReference>
<feature type="non-terminal residue" evidence="1">
    <location>
        <position position="52"/>
    </location>
</feature>
<protein>
    <submittedName>
        <fullName evidence="1">Uncharacterized protein</fullName>
    </submittedName>
</protein>
<name>A0A087SUV2_STEMI</name>
<dbReference type="EMBL" id="KK112060">
    <property type="protein sequence ID" value="KFM56641.1"/>
    <property type="molecule type" value="Genomic_DNA"/>
</dbReference>